<feature type="domain" description="N-acetyltransferase" evidence="1">
    <location>
        <begin position="3"/>
        <end position="146"/>
    </location>
</feature>
<evidence type="ECO:0000259" key="1">
    <source>
        <dbReference type="PROSITE" id="PS51186"/>
    </source>
</evidence>
<gene>
    <name evidence="2" type="ORF">BH720_04465</name>
</gene>
<comment type="caution">
    <text evidence="2">The sequence shown here is derived from an EMBL/GenBank/DDBJ whole genome shotgun (WGS) entry which is preliminary data.</text>
</comment>
<protein>
    <submittedName>
        <fullName evidence="2">GNAT family N-acetyltransferase</fullName>
    </submittedName>
</protein>
<name>A0A1E5QP46_9CYAN</name>
<dbReference type="CDD" id="cd04301">
    <property type="entry name" value="NAT_SF"/>
    <property type="match status" value="1"/>
</dbReference>
<evidence type="ECO:0000313" key="2">
    <source>
        <dbReference type="EMBL" id="OEJ76430.1"/>
    </source>
</evidence>
<accession>A0A1E5QP46</accession>
<dbReference type="RefSeq" id="WP_069965960.1">
    <property type="nucleotide sequence ID" value="NZ_CM124774.1"/>
</dbReference>
<keyword evidence="2" id="KW-0808">Transferase</keyword>
<dbReference type="InterPro" id="IPR016181">
    <property type="entry name" value="Acyl_CoA_acyltransferase"/>
</dbReference>
<dbReference type="SUPFAM" id="SSF55729">
    <property type="entry name" value="Acyl-CoA N-acyltransferases (Nat)"/>
    <property type="match status" value="2"/>
</dbReference>
<dbReference type="GO" id="GO:0016747">
    <property type="term" value="F:acyltransferase activity, transferring groups other than amino-acyl groups"/>
    <property type="evidence" value="ECO:0007669"/>
    <property type="project" value="InterPro"/>
</dbReference>
<sequence>MDVSVRLLQESELQEADRIFRLAFGTFIKLADPMQFCGDAGYFHHRWKTDPSAAFAAEVDGQLVGSIIAVNWGSFGYFGPLSVHPDFWGQGVAKQLVGAACDRFKAWNNQQTGLFTFPNSPLHHGLYQKFGFWPHYLTMVMGKTVNSHQAVSNEAQFSQLTPSQQQECLQACRELTDSLYLGLDVSGEIQIVSSLNLGDTLLLWDESGLAGFAVCHWGAGTEAGSDTCYVKFGAVRPGRQAGDRFEQLLNLCEAVTATQGLSRLVAGVNSGRQAAYQQMFNQGFRTEVTGVTMLQPHDGGYNRPDIFALDDWR</sequence>
<dbReference type="Gene3D" id="3.40.630.30">
    <property type="match status" value="2"/>
</dbReference>
<dbReference type="EMBL" id="MJGC01000038">
    <property type="protein sequence ID" value="OEJ76430.1"/>
    <property type="molecule type" value="Genomic_DNA"/>
</dbReference>
<dbReference type="OrthoDB" id="4564569at2"/>
<dbReference type="PROSITE" id="PS51186">
    <property type="entry name" value="GNAT"/>
    <property type="match status" value="1"/>
</dbReference>
<dbReference type="InterPro" id="IPR000182">
    <property type="entry name" value="GNAT_dom"/>
</dbReference>
<organism evidence="2">
    <name type="scientific">Desertifilum tharense IPPAS B-1220</name>
    <dbReference type="NCBI Taxonomy" id="1781255"/>
    <lineage>
        <taxon>Bacteria</taxon>
        <taxon>Bacillati</taxon>
        <taxon>Cyanobacteriota</taxon>
        <taxon>Cyanophyceae</taxon>
        <taxon>Desertifilales</taxon>
        <taxon>Desertifilaceae</taxon>
        <taxon>Desertifilum</taxon>
    </lineage>
</organism>
<dbReference type="STRING" id="1781255.BH720_04465"/>
<dbReference type="Pfam" id="PF00583">
    <property type="entry name" value="Acetyltransf_1"/>
    <property type="match status" value="1"/>
</dbReference>
<proteinExistence type="predicted"/>
<reference evidence="2" key="1">
    <citation type="submission" date="2016-09" db="EMBL/GenBank/DDBJ databases">
        <title>Draft genome of thermotolerant cyanobacterium Desertifilum sp. strain IPPAS B-1220.</title>
        <authorList>
            <person name="Sinetova M.A."/>
            <person name="Bolakhan K."/>
            <person name="Zayadan B.K."/>
            <person name="Mironov K.S."/>
            <person name="Ustinova V."/>
            <person name="Kupriyanova E.V."/>
            <person name="Sidorov R.A."/>
            <person name="Skrypnik A.N."/>
            <person name="Gogoleva N.E."/>
            <person name="Gogolev Y.V."/>
            <person name="Los D.A."/>
        </authorList>
    </citation>
    <scope>NUCLEOTIDE SEQUENCE [LARGE SCALE GENOMIC DNA]</scope>
    <source>
        <strain evidence="2">IPPAS B-1220</strain>
    </source>
</reference>
<dbReference type="AlphaFoldDB" id="A0A1E5QP46"/>